<evidence type="ECO:0000313" key="2">
    <source>
        <dbReference type="EMBL" id="TYQ01061.1"/>
    </source>
</evidence>
<keyword evidence="2" id="KW-0808">Transferase</keyword>
<dbReference type="InterPro" id="IPR011009">
    <property type="entry name" value="Kinase-like_dom_sf"/>
</dbReference>
<protein>
    <submittedName>
        <fullName evidence="2">Aminoglycoside phosphotransferase (APT) family kinase protein</fullName>
    </submittedName>
</protein>
<dbReference type="PANTHER" id="PTHR47829">
    <property type="entry name" value="HYDROLASE, PUTATIVE (AFU_ORTHOLOGUE AFUA_1G12880)-RELATED"/>
    <property type="match status" value="1"/>
</dbReference>
<keyword evidence="2" id="KW-0418">Kinase</keyword>
<dbReference type="GO" id="GO:0016301">
    <property type="term" value="F:kinase activity"/>
    <property type="evidence" value="ECO:0007669"/>
    <property type="project" value="UniProtKB-KW"/>
</dbReference>
<dbReference type="InterPro" id="IPR041726">
    <property type="entry name" value="ACAD10_11_N"/>
</dbReference>
<dbReference type="Gene3D" id="3.90.1200.10">
    <property type="match status" value="1"/>
</dbReference>
<evidence type="ECO:0000259" key="1">
    <source>
        <dbReference type="Pfam" id="PF01636"/>
    </source>
</evidence>
<dbReference type="SUPFAM" id="SSF56112">
    <property type="entry name" value="Protein kinase-like (PK-like)"/>
    <property type="match status" value="1"/>
</dbReference>
<sequence>MSEPPAATISPASIGAVNAVGLNEDAVSGWIAELGVGATTPLTFERIGNGQSNLTYAVTDAGGARWVLRRPPLGTLLASAHDIVREHRILSSLQGTAVPVPKIIGITEDPAVTDAPLVLMSYVDGVVIDGVPVAQKLTVEQRRNVGLALPKALATIHGVDLEETGLEDLASRKPFAERQLKRWSAQWEKSKTRDIPDVERLADILHRNIPEQTEVTLVHGDFHLNNIITDPAQGRVLAVVDWELCTLGDPLADLGALLAYWPEAGDKVAGPFMASTLEGFPTRDELVDAYVAATGRDVSAVGYWHVLALWKLSIIAEGVLRRILDDPRNRAEHGGPTSTLIDGVVARAVETAEKLGLH</sequence>
<dbReference type="PANTHER" id="PTHR47829:SF1">
    <property type="entry name" value="HAD FAMILY PHOSPHATASE"/>
    <property type="match status" value="1"/>
</dbReference>
<dbReference type="Pfam" id="PF01636">
    <property type="entry name" value="APH"/>
    <property type="match status" value="1"/>
</dbReference>
<feature type="domain" description="Aminoglycoside phosphotransferase" evidence="1">
    <location>
        <begin position="44"/>
        <end position="285"/>
    </location>
</feature>
<reference evidence="2" key="1">
    <citation type="submission" date="2019-07" db="EMBL/GenBank/DDBJ databases">
        <title>Genomic Encyclopedia of Type Strains, Phase IV (KMG-IV): sequencing the most valuable type-strain genomes for metagenomic binning, comparative biology and taxonomic classification.</title>
        <authorList>
            <person name="Goeker M."/>
        </authorList>
    </citation>
    <scope>NUCLEOTIDE SEQUENCE</scope>
    <source>
        <strain evidence="2">DSM 44596</strain>
    </source>
</reference>
<organism evidence="2">
    <name type="scientific">Nocardia globerula</name>
    <dbReference type="NCBI Taxonomy" id="1818"/>
    <lineage>
        <taxon>Bacteria</taxon>
        <taxon>Bacillati</taxon>
        <taxon>Actinomycetota</taxon>
        <taxon>Actinomycetes</taxon>
        <taxon>Mycobacteriales</taxon>
        <taxon>Nocardiaceae</taxon>
        <taxon>Nocardia</taxon>
    </lineage>
</organism>
<dbReference type="Gene3D" id="3.30.200.20">
    <property type="entry name" value="Phosphorylase Kinase, domain 1"/>
    <property type="match status" value="1"/>
</dbReference>
<dbReference type="EMBL" id="VNIQ01000009">
    <property type="protein sequence ID" value="TYQ01061.1"/>
    <property type="molecule type" value="Genomic_DNA"/>
</dbReference>
<proteinExistence type="predicted"/>
<dbReference type="InterPro" id="IPR002575">
    <property type="entry name" value="Aminoglycoside_PTrfase"/>
</dbReference>
<comment type="caution">
    <text evidence="2">The sequence shown here is derived from an EMBL/GenBank/DDBJ whole genome shotgun (WGS) entry which is preliminary data.</text>
</comment>
<dbReference type="CDD" id="cd05154">
    <property type="entry name" value="ACAD10_11_N-like"/>
    <property type="match status" value="1"/>
</dbReference>
<accession>A0A652YII3</accession>
<dbReference type="InterPro" id="IPR052898">
    <property type="entry name" value="ACAD10-like"/>
</dbReference>
<dbReference type="AlphaFoldDB" id="A0A652YII3"/>
<gene>
    <name evidence="2" type="ORF">FNL38_10974</name>
</gene>
<name>A0A652YII3_NOCGL</name>